<feature type="region of interest" description="Disordered" evidence="1">
    <location>
        <begin position="42"/>
        <end position="66"/>
    </location>
</feature>
<feature type="region of interest" description="Disordered" evidence="1">
    <location>
        <begin position="79"/>
        <end position="98"/>
    </location>
</feature>
<name>A0A9P5X185_9AGAR</name>
<evidence type="ECO:0000313" key="3">
    <source>
        <dbReference type="Proteomes" id="UP000807342"/>
    </source>
</evidence>
<sequence>MTYALPLLAPPNTEFPIYDASTLPTEISSQLMGAVTSVNTNTANGSARPSSCAALNQAPQTQPSSLQTRALLNSPMRAQRLHPPLPANKYSPPSSQYPPHNHPLTALIFLTCLPCTHNFVPVSRHARPSTVHVHRS</sequence>
<evidence type="ECO:0000313" key="2">
    <source>
        <dbReference type="EMBL" id="KAF9442140.1"/>
    </source>
</evidence>
<dbReference type="Proteomes" id="UP000807342">
    <property type="component" value="Unassembled WGS sequence"/>
</dbReference>
<accession>A0A9P5X185</accession>
<reference evidence="2" key="1">
    <citation type="submission" date="2020-11" db="EMBL/GenBank/DDBJ databases">
        <authorList>
            <consortium name="DOE Joint Genome Institute"/>
            <person name="Ahrendt S."/>
            <person name="Riley R."/>
            <person name="Andreopoulos W."/>
            <person name="Labutti K."/>
            <person name="Pangilinan J."/>
            <person name="Ruiz-Duenas F.J."/>
            <person name="Barrasa J.M."/>
            <person name="Sanchez-Garcia M."/>
            <person name="Camarero S."/>
            <person name="Miyauchi S."/>
            <person name="Serrano A."/>
            <person name="Linde D."/>
            <person name="Babiker R."/>
            <person name="Drula E."/>
            <person name="Ayuso-Fernandez I."/>
            <person name="Pacheco R."/>
            <person name="Padilla G."/>
            <person name="Ferreira P."/>
            <person name="Barriuso J."/>
            <person name="Kellner H."/>
            <person name="Castanera R."/>
            <person name="Alfaro M."/>
            <person name="Ramirez L."/>
            <person name="Pisabarro A.G."/>
            <person name="Kuo A."/>
            <person name="Tritt A."/>
            <person name="Lipzen A."/>
            <person name="He G."/>
            <person name="Yan M."/>
            <person name="Ng V."/>
            <person name="Cullen D."/>
            <person name="Martin F."/>
            <person name="Rosso M.-N."/>
            <person name="Henrissat B."/>
            <person name="Hibbett D."/>
            <person name="Martinez A.T."/>
            <person name="Grigoriev I.V."/>
        </authorList>
    </citation>
    <scope>NUCLEOTIDE SEQUENCE</scope>
    <source>
        <strain evidence="2">MF-IS2</strain>
    </source>
</reference>
<comment type="caution">
    <text evidence="2">The sequence shown here is derived from an EMBL/GenBank/DDBJ whole genome shotgun (WGS) entry which is preliminary data.</text>
</comment>
<protein>
    <submittedName>
        <fullName evidence="2">Uncharacterized protein</fullName>
    </submittedName>
</protein>
<evidence type="ECO:0000256" key="1">
    <source>
        <dbReference type="SAM" id="MobiDB-lite"/>
    </source>
</evidence>
<organism evidence="2 3">
    <name type="scientific">Macrolepiota fuliginosa MF-IS2</name>
    <dbReference type="NCBI Taxonomy" id="1400762"/>
    <lineage>
        <taxon>Eukaryota</taxon>
        <taxon>Fungi</taxon>
        <taxon>Dikarya</taxon>
        <taxon>Basidiomycota</taxon>
        <taxon>Agaricomycotina</taxon>
        <taxon>Agaricomycetes</taxon>
        <taxon>Agaricomycetidae</taxon>
        <taxon>Agaricales</taxon>
        <taxon>Agaricineae</taxon>
        <taxon>Agaricaceae</taxon>
        <taxon>Macrolepiota</taxon>
    </lineage>
</organism>
<dbReference type="AlphaFoldDB" id="A0A9P5X185"/>
<dbReference type="EMBL" id="MU151696">
    <property type="protein sequence ID" value="KAF9442140.1"/>
    <property type="molecule type" value="Genomic_DNA"/>
</dbReference>
<gene>
    <name evidence="2" type="ORF">P691DRAFT_779544</name>
</gene>
<dbReference type="OrthoDB" id="5405745at2759"/>
<keyword evidence="3" id="KW-1185">Reference proteome</keyword>
<proteinExistence type="predicted"/>